<feature type="coiled-coil region" evidence="4">
    <location>
        <begin position="321"/>
        <end position="365"/>
    </location>
</feature>
<evidence type="ECO:0000256" key="4">
    <source>
        <dbReference type="SAM" id="Coils"/>
    </source>
</evidence>
<dbReference type="EMBL" id="FOBW01000005">
    <property type="protein sequence ID" value="SEM73520.1"/>
    <property type="molecule type" value="Genomic_DNA"/>
</dbReference>
<dbReference type="RefSeq" id="WP_090743902.1">
    <property type="nucleotide sequence ID" value="NZ_FOBW01000005.1"/>
</dbReference>
<protein>
    <recommendedName>
        <fullName evidence="3">Nuclease SbcCD subunit C</fullName>
    </recommendedName>
</protein>
<proteinExistence type="inferred from homology"/>
<gene>
    <name evidence="5" type="ORF">SAMN05192533_105134</name>
</gene>
<feature type="coiled-coil region" evidence="4">
    <location>
        <begin position="251"/>
        <end position="278"/>
    </location>
</feature>
<dbReference type="OrthoDB" id="2481648at2"/>
<evidence type="ECO:0000256" key="2">
    <source>
        <dbReference type="ARBA" id="ARBA00011322"/>
    </source>
</evidence>
<dbReference type="CDD" id="cd00267">
    <property type="entry name" value="ABC_ATPase"/>
    <property type="match status" value="1"/>
</dbReference>
<name>A0A1H8AS27_9BACI</name>
<feature type="coiled-coil region" evidence="4">
    <location>
        <begin position="599"/>
        <end position="626"/>
    </location>
</feature>
<dbReference type="Proteomes" id="UP000198553">
    <property type="component" value="Unassembled WGS sequence"/>
</dbReference>
<dbReference type="SUPFAM" id="SSF52540">
    <property type="entry name" value="P-loop containing nucleoside triphosphate hydrolases"/>
    <property type="match status" value="2"/>
</dbReference>
<dbReference type="InterPro" id="IPR027417">
    <property type="entry name" value="P-loop_NTPase"/>
</dbReference>
<reference evidence="6" key="1">
    <citation type="submission" date="2016-10" db="EMBL/GenBank/DDBJ databases">
        <authorList>
            <person name="Varghese N."/>
            <person name="Submissions S."/>
        </authorList>
    </citation>
    <scope>NUCLEOTIDE SEQUENCE [LARGE SCALE GENOMIC DNA]</scope>
    <source>
        <strain evidence="6">B48,IBRC-M 10115,DSM 25386,CECT 8001</strain>
    </source>
</reference>
<evidence type="ECO:0000313" key="5">
    <source>
        <dbReference type="EMBL" id="SEM73520.1"/>
    </source>
</evidence>
<feature type="coiled-coil region" evidence="4">
    <location>
        <begin position="856"/>
        <end position="904"/>
    </location>
</feature>
<dbReference type="AlphaFoldDB" id="A0A1H8AS27"/>
<evidence type="ECO:0000256" key="1">
    <source>
        <dbReference type="ARBA" id="ARBA00006930"/>
    </source>
</evidence>
<comment type="similarity">
    <text evidence="1">Belongs to the SMC family. SbcC subfamily.</text>
</comment>
<dbReference type="PANTHER" id="PTHR32114:SF2">
    <property type="entry name" value="ABC TRANSPORTER ABCH.3"/>
    <property type="match status" value="1"/>
</dbReference>
<sequence length="1071" mass="124449">MIPWRLTFSGVRDYPPTLIDLSGEKDHVMITGPNGAGKSTITFCMGAVLYSSKVDVEGLKSRNLPPDETWKAKMTLLFCNEGVMKIDAPSFVEFSLRIIQEPGQPIKKEFSISSGDIINNWDHSIRYTSGDRFYNFTAYKKDLQYKYKVDPDLFYLIWYQQEVNQFAVMNPEERFRIFSQMHGIDKVQRDWEESMEKVKETEETLKSAESNVKFMKAELSLKKNALDRFLANQKRLTEGGKLYIGSLLQLEVSYKKEIERLGELVEQLEGDLLDAKDDLVIRKSLMEKSVLEIETYKTKRDKMEVQIESDSKKLAVISDSINQIQSRLDVLDQELETITERKNKVTRTEKEVNLALDKLTEVQKKTNFEFAQNNDHLNSKKDAVGEAVERIAKISHQVEIDRQAEKSHLERLRQYQSSHAVQQTIDSLNAKTVRNRELEFDYTQKLNDFNIELSLLNEDRDLSARQIESMKYFQSQQIKAFALRELIELNEGAKIKDEHLYNSIKYTIFYDGKQAAAPNDLYHVPLKNIIPDRMITELPLLQIRVKDGISEEVLPCAIKALWWIEQFFKDKSISIKNGLIIDPMGIRGSQEKNRYILSVKALRIRMQEVKKLIEDYTIKLSDVKDAIAAETKSTQELNSIIHQVRESEAFMVCEQERIQRKKKLAEEIAAKAKMEEEVKELEKVKDKLVRLQIEHENLERVLKEEASIYEELGKMKDKYEERNRLQKQLDNEKHRFKSEKRNIELLEDNIDELKRTISTTDRQVSNMVDAIEGANQSMNRIENQKSNKIDEMDSAKLELVNVIEELSELKTIVAELYSEVAANVILERIPSVVQIKNNRENGKVTFDHARTEPDIDPAAQENYQTVKQEYERLESEYKRTNILLEQDKERMENLKDQLETTINMRVLELQQRFKSYMSQFQFEGEISWESYEDRKKRTHFHLYIKARKEGHRGAMEDVSIKARGGKVGKGVSGGEESLSSLLFALALLQNLQTSPGFIVLDEFDSALDENRKAKVFDLYVQELKRKLIILTPKSHEETYLNKFSKAFVVQHDPTIPKSKVVGIVKKVSSRE</sequence>
<organism evidence="5 6">
    <name type="scientific">Mesobacillus persicus</name>
    <dbReference type="NCBI Taxonomy" id="930146"/>
    <lineage>
        <taxon>Bacteria</taxon>
        <taxon>Bacillati</taxon>
        <taxon>Bacillota</taxon>
        <taxon>Bacilli</taxon>
        <taxon>Bacillales</taxon>
        <taxon>Bacillaceae</taxon>
        <taxon>Mesobacillus</taxon>
    </lineage>
</organism>
<dbReference type="Gene3D" id="3.40.50.300">
    <property type="entry name" value="P-loop containing nucleotide triphosphate hydrolases"/>
    <property type="match status" value="2"/>
</dbReference>
<evidence type="ECO:0000256" key="3">
    <source>
        <dbReference type="ARBA" id="ARBA00013368"/>
    </source>
</evidence>
<dbReference type="PANTHER" id="PTHR32114">
    <property type="entry name" value="ABC TRANSPORTER ABCH.3"/>
    <property type="match status" value="1"/>
</dbReference>
<keyword evidence="6" id="KW-1185">Reference proteome</keyword>
<dbReference type="GO" id="GO:0006302">
    <property type="term" value="P:double-strand break repair"/>
    <property type="evidence" value="ECO:0007669"/>
    <property type="project" value="InterPro"/>
</dbReference>
<evidence type="ECO:0000313" key="6">
    <source>
        <dbReference type="Proteomes" id="UP000198553"/>
    </source>
</evidence>
<dbReference type="STRING" id="930146.SAMN05192533_105134"/>
<dbReference type="GO" id="GO:0016887">
    <property type="term" value="F:ATP hydrolysis activity"/>
    <property type="evidence" value="ECO:0007669"/>
    <property type="project" value="InterPro"/>
</dbReference>
<keyword evidence="4" id="KW-0175">Coiled coil</keyword>
<comment type="subunit">
    <text evidence="2">Heterodimer of SbcC and SbcD.</text>
</comment>
<feature type="coiled-coil region" evidence="4">
    <location>
        <begin position="184"/>
        <end position="225"/>
    </location>
</feature>
<feature type="coiled-coil region" evidence="4">
    <location>
        <begin position="655"/>
        <end position="812"/>
    </location>
</feature>
<accession>A0A1H8AS27</accession>